<dbReference type="HOGENOM" id="CLU_085338_0_0_5"/>
<reference evidence="1 2" key="1">
    <citation type="journal article" date="2012" name="Stand. Genomic Sci.">
        <title>Complete genome sequence of the facultatively chemolithoautotrophic and methylotrophic alpha Proteobacterium Starkeya novella type strain (ATCC 8093(T)).</title>
        <authorList>
            <person name="Kappler U."/>
            <person name="Davenport K."/>
            <person name="Beatson S."/>
            <person name="Lucas S."/>
            <person name="Lapidus A."/>
            <person name="Copeland A."/>
            <person name="Berry K.W."/>
            <person name="Glavina Del Rio T."/>
            <person name="Hammon N."/>
            <person name="Dalin E."/>
            <person name="Tice H."/>
            <person name="Pitluck S."/>
            <person name="Richardson P."/>
            <person name="Bruce D."/>
            <person name="Goodwin L.A."/>
            <person name="Han C."/>
            <person name="Tapia R."/>
            <person name="Detter J.C."/>
            <person name="Chang Y.J."/>
            <person name="Jeffries C.D."/>
            <person name="Land M."/>
            <person name="Hauser L."/>
            <person name="Kyrpides N.C."/>
            <person name="Goker M."/>
            <person name="Ivanova N."/>
            <person name="Klenk H.P."/>
            <person name="Woyke T."/>
        </authorList>
    </citation>
    <scope>NUCLEOTIDE SEQUENCE [LARGE SCALE GENOMIC DNA]</scope>
    <source>
        <strain evidence="2">ATCC 8093 / DSM 506 / JCM 20403 / CCM 1077 / IAM 12100 / NBRC 12443 / NCIMB 10456</strain>
    </source>
</reference>
<evidence type="ECO:0000313" key="1">
    <source>
        <dbReference type="EMBL" id="ADH87503.1"/>
    </source>
</evidence>
<dbReference type="CDD" id="cd02440">
    <property type="entry name" value="AdoMet_MTases"/>
    <property type="match status" value="1"/>
</dbReference>
<keyword evidence="1" id="KW-0489">Methyltransferase</keyword>
<gene>
    <name evidence="1" type="ordered locus">Snov_0167</name>
</gene>
<organism evidence="1 2">
    <name type="scientific">Ancylobacter novellus (strain ATCC 8093 / DSM 506 / JCM 20403 / CCM 1077 / IAM 12100 / NBRC 12443 / NCIMB 10456)</name>
    <name type="common">Starkeya novella</name>
    <dbReference type="NCBI Taxonomy" id="639283"/>
    <lineage>
        <taxon>Bacteria</taxon>
        <taxon>Pseudomonadati</taxon>
        <taxon>Pseudomonadota</taxon>
        <taxon>Alphaproteobacteria</taxon>
        <taxon>Hyphomicrobiales</taxon>
        <taxon>Xanthobacteraceae</taxon>
        <taxon>Ancylobacter</taxon>
    </lineage>
</organism>
<sequence>MSRTATSFVDQISFLANWAGDPLRVGAIAPSGRSLADIITRGISPADAPVIELGAGTGAFTRALIARGVPEDRLVLIELGADFARMLKRRHPEASVLQINAAELANMELFGSERAGAVVSGLPLLSFPQIAVVRILKGAFAHLREEGGFYQFTYGPVCPVPRPILERFGLRATKVGRTLANLPPATVYRISRRPGEALRF</sequence>
<dbReference type="eggNOG" id="COG3963">
    <property type="taxonomic scope" value="Bacteria"/>
</dbReference>
<dbReference type="InterPro" id="IPR029063">
    <property type="entry name" value="SAM-dependent_MTases_sf"/>
</dbReference>
<name>D7A0Z3_ANCN5</name>
<dbReference type="STRING" id="639283.Snov_0167"/>
<proteinExistence type="predicted"/>
<accession>D7A0Z3</accession>
<dbReference type="SUPFAM" id="SSF53335">
    <property type="entry name" value="S-adenosyl-L-methionine-dependent methyltransferases"/>
    <property type="match status" value="1"/>
</dbReference>
<keyword evidence="2" id="KW-1185">Reference proteome</keyword>
<dbReference type="KEGG" id="sno:Snov_0167"/>
<dbReference type="RefSeq" id="WP_013165008.1">
    <property type="nucleotide sequence ID" value="NC_014217.1"/>
</dbReference>
<dbReference type="EMBL" id="CP002026">
    <property type="protein sequence ID" value="ADH87503.1"/>
    <property type="molecule type" value="Genomic_DNA"/>
</dbReference>
<dbReference type="Proteomes" id="UP000006633">
    <property type="component" value="Chromosome"/>
</dbReference>
<protein>
    <submittedName>
        <fullName evidence="1">Ribosomal RNA adenine methylase transferase</fullName>
    </submittedName>
</protein>
<dbReference type="GO" id="GO:0032259">
    <property type="term" value="P:methylation"/>
    <property type="evidence" value="ECO:0007669"/>
    <property type="project" value="UniProtKB-KW"/>
</dbReference>
<dbReference type="AlphaFoldDB" id="D7A0Z3"/>
<dbReference type="OrthoDB" id="9805585at2"/>
<dbReference type="Gene3D" id="3.40.50.150">
    <property type="entry name" value="Vaccinia Virus protein VP39"/>
    <property type="match status" value="1"/>
</dbReference>
<evidence type="ECO:0000313" key="2">
    <source>
        <dbReference type="Proteomes" id="UP000006633"/>
    </source>
</evidence>
<keyword evidence="1" id="KW-0808">Transferase</keyword>
<dbReference type="GO" id="GO:0008168">
    <property type="term" value="F:methyltransferase activity"/>
    <property type="evidence" value="ECO:0007669"/>
    <property type="project" value="UniProtKB-KW"/>
</dbReference>